<dbReference type="RefSeq" id="WP_305996103.1">
    <property type="nucleotide sequence ID" value="NZ_JAVALS010000004.1"/>
</dbReference>
<proteinExistence type="predicted"/>
<organism evidence="1 2">
    <name type="scientific">Arthrobacter horti</name>
    <dbReference type="NCBI Taxonomy" id="3068273"/>
    <lineage>
        <taxon>Bacteria</taxon>
        <taxon>Bacillati</taxon>
        <taxon>Actinomycetota</taxon>
        <taxon>Actinomycetes</taxon>
        <taxon>Micrococcales</taxon>
        <taxon>Micrococcaceae</taxon>
        <taxon>Arthrobacter</taxon>
    </lineage>
</organism>
<evidence type="ECO:0008006" key="3">
    <source>
        <dbReference type="Google" id="ProtNLM"/>
    </source>
</evidence>
<gene>
    <name evidence="1" type="ORF">Q9R02_07785</name>
</gene>
<dbReference type="Gene3D" id="1.10.287.1060">
    <property type="entry name" value="ESAT-6-like"/>
    <property type="match status" value="1"/>
</dbReference>
<evidence type="ECO:0000313" key="1">
    <source>
        <dbReference type="EMBL" id="MDP5227047.1"/>
    </source>
</evidence>
<name>A0ABT9INZ7_9MICC</name>
<keyword evidence="2" id="KW-1185">Reference proteome</keyword>
<evidence type="ECO:0000313" key="2">
    <source>
        <dbReference type="Proteomes" id="UP001232725"/>
    </source>
</evidence>
<reference evidence="1 2" key="1">
    <citation type="submission" date="2023-08" db="EMBL/GenBank/DDBJ databases">
        <title>Arthrobacter horti sp. nov., isolated from forest soil.</title>
        <authorList>
            <person name="Park M."/>
        </authorList>
    </citation>
    <scope>NUCLEOTIDE SEQUENCE [LARGE SCALE GENOMIC DNA]</scope>
    <source>
        <strain evidence="1 2">YJM1</strain>
    </source>
</reference>
<dbReference type="Proteomes" id="UP001232725">
    <property type="component" value="Unassembled WGS sequence"/>
</dbReference>
<sequence>MAPGFYGADVEQLKALSKSMGLAGSRLKNTEMQVNSLVSGAAWKGEDSERFRREWSNELRPLLHRATQSLDDASKVLLQNAKEQQDASVAAGGASGGASGGGGSAGGSGNNGWLSGLPGAVVGVAGTQPWFWSNAAATTAGLATDKILDTMWKGDLLKKVTNWPFLEAQYAEKAGVGYVKGTQVLNGTSMLGRLSGGLGVVTGGMQIIDGFQKHDTGVIVDGTVSTILAGGSLVPGVGPFFAVAGIAWGGLSLLASSNGYGSTTEMLGDWGKHIGEGAASAANAVADGAKNAVNAVADGAKKVWGWLGG</sequence>
<protein>
    <recommendedName>
        <fullName evidence="3">WXG100 family type VII secretion target</fullName>
    </recommendedName>
</protein>
<dbReference type="EMBL" id="JAVALS010000004">
    <property type="protein sequence ID" value="MDP5227047.1"/>
    <property type="molecule type" value="Genomic_DNA"/>
</dbReference>
<comment type="caution">
    <text evidence="1">The sequence shown here is derived from an EMBL/GenBank/DDBJ whole genome shotgun (WGS) entry which is preliminary data.</text>
</comment>
<accession>A0ABT9INZ7</accession>